<dbReference type="Proteomes" id="UP000238642">
    <property type="component" value="Unassembled WGS sequence"/>
</dbReference>
<reference evidence="2 3" key="1">
    <citation type="submission" date="2018-02" db="EMBL/GenBank/DDBJ databases">
        <title>The draft genome of Sphingobacterium gobiense H7.</title>
        <authorList>
            <person name="Li L."/>
            <person name="Liu L."/>
            <person name="Zhang X."/>
            <person name="Wang T."/>
            <person name="Liang L."/>
        </authorList>
    </citation>
    <scope>NUCLEOTIDE SEQUENCE [LARGE SCALE GENOMIC DNA]</scope>
    <source>
        <strain evidence="2 3">ACCC 05757</strain>
    </source>
</reference>
<evidence type="ECO:0000313" key="2">
    <source>
        <dbReference type="EMBL" id="PRD57036.1"/>
    </source>
</evidence>
<feature type="compositionally biased region" description="Polar residues" evidence="1">
    <location>
        <begin position="119"/>
        <end position="130"/>
    </location>
</feature>
<dbReference type="OrthoDB" id="710831at2"/>
<feature type="compositionally biased region" description="Polar residues" evidence="1">
    <location>
        <begin position="98"/>
        <end position="110"/>
    </location>
</feature>
<accession>A0A2S9JUS5</accession>
<comment type="caution">
    <text evidence="2">The sequence shown here is derived from an EMBL/GenBank/DDBJ whole genome shotgun (WGS) entry which is preliminary data.</text>
</comment>
<sequence>MKAISFIKKNILPVIAVVTVISFSSFKLWDKATQSTVTFIYTPASGDTPFEQSSVEEPSNWNPGSPCSESEDQDKACSITVPLTNTMNSGQELDPSKVTLQSEEYESSGSYRIVDNPSGGYSNPINQPLN</sequence>
<evidence type="ECO:0000256" key="1">
    <source>
        <dbReference type="SAM" id="MobiDB-lite"/>
    </source>
</evidence>
<feature type="region of interest" description="Disordered" evidence="1">
    <location>
        <begin position="48"/>
        <end position="130"/>
    </location>
</feature>
<feature type="compositionally biased region" description="Polar residues" evidence="1">
    <location>
        <begin position="50"/>
        <end position="68"/>
    </location>
</feature>
<protein>
    <submittedName>
        <fullName evidence="2">Uncharacterized protein</fullName>
    </submittedName>
</protein>
<organism evidence="2 3">
    <name type="scientific">Sphingobacterium gobiense</name>
    <dbReference type="NCBI Taxonomy" id="1382456"/>
    <lineage>
        <taxon>Bacteria</taxon>
        <taxon>Pseudomonadati</taxon>
        <taxon>Bacteroidota</taxon>
        <taxon>Sphingobacteriia</taxon>
        <taxon>Sphingobacteriales</taxon>
        <taxon>Sphingobacteriaceae</taxon>
        <taxon>Sphingobacterium</taxon>
    </lineage>
</organism>
<gene>
    <name evidence="2" type="ORF">C5749_07460</name>
</gene>
<dbReference type="AlphaFoldDB" id="A0A2S9JUS5"/>
<dbReference type="RefSeq" id="WP_105724440.1">
    <property type="nucleotide sequence ID" value="NZ_PVBS01000001.1"/>
</dbReference>
<feature type="compositionally biased region" description="Polar residues" evidence="1">
    <location>
        <begin position="81"/>
        <end position="91"/>
    </location>
</feature>
<dbReference type="EMBL" id="PVBS01000001">
    <property type="protein sequence ID" value="PRD57036.1"/>
    <property type="molecule type" value="Genomic_DNA"/>
</dbReference>
<keyword evidence="3" id="KW-1185">Reference proteome</keyword>
<evidence type="ECO:0000313" key="3">
    <source>
        <dbReference type="Proteomes" id="UP000238642"/>
    </source>
</evidence>
<name>A0A2S9JUS5_9SPHI</name>
<proteinExistence type="predicted"/>